<reference evidence="1" key="1">
    <citation type="submission" date="2021-06" db="EMBL/GenBank/DDBJ databases">
        <authorList>
            <person name="Kallberg Y."/>
            <person name="Tangrot J."/>
            <person name="Rosling A."/>
        </authorList>
    </citation>
    <scope>NUCLEOTIDE SEQUENCE</scope>
    <source>
        <strain evidence="1">IL203A</strain>
    </source>
</reference>
<keyword evidence="2" id="KW-1185">Reference proteome</keyword>
<evidence type="ECO:0000313" key="1">
    <source>
        <dbReference type="EMBL" id="CAG8592192.1"/>
    </source>
</evidence>
<name>A0ACA9MH09_9GLOM</name>
<protein>
    <submittedName>
        <fullName evidence="1">17058_t:CDS:1</fullName>
    </submittedName>
</protein>
<evidence type="ECO:0000313" key="2">
    <source>
        <dbReference type="Proteomes" id="UP000789702"/>
    </source>
</evidence>
<feature type="non-terminal residue" evidence="1">
    <location>
        <position position="47"/>
    </location>
</feature>
<sequence length="47" mass="5257">MKTAYDINGTSNDDNVIKKYKNNNGDKKDAMSRESSSDCKAITDNRV</sequence>
<accession>A0ACA9MH09</accession>
<proteinExistence type="predicted"/>
<comment type="caution">
    <text evidence="1">The sequence shown here is derived from an EMBL/GenBank/DDBJ whole genome shotgun (WGS) entry which is preliminary data.</text>
</comment>
<gene>
    <name evidence="1" type="ORF">DHETER_LOCUS6905</name>
</gene>
<organism evidence="1 2">
    <name type="scientific">Dentiscutata heterogama</name>
    <dbReference type="NCBI Taxonomy" id="1316150"/>
    <lineage>
        <taxon>Eukaryota</taxon>
        <taxon>Fungi</taxon>
        <taxon>Fungi incertae sedis</taxon>
        <taxon>Mucoromycota</taxon>
        <taxon>Glomeromycotina</taxon>
        <taxon>Glomeromycetes</taxon>
        <taxon>Diversisporales</taxon>
        <taxon>Gigasporaceae</taxon>
        <taxon>Dentiscutata</taxon>
    </lineage>
</organism>
<dbReference type="EMBL" id="CAJVPU010009187">
    <property type="protein sequence ID" value="CAG8592192.1"/>
    <property type="molecule type" value="Genomic_DNA"/>
</dbReference>
<dbReference type="Proteomes" id="UP000789702">
    <property type="component" value="Unassembled WGS sequence"/>
</dbReference>